<keyword evidence="3" id="KW-1185">Reference proteome</keyword>
<dbReference type="SUPFAM" id="SSF50129">
    <property type="entry name" value="GroES-like"/>
    <property type="match status" value="1"/>
</dbReference>
<dbReference type="InterPro" id="IPR036291">
    <property type="entry name" value="NAD(P)-bd_dom_sf"/>
</dbReference>
<dbReference type="Proteomes" id="UP001218188">
    <property type="component" value="Unassembled WGS sequence"/>
</dbReference>
<dbReference type="InterPro" id="IPR020843">
    <property type="entry name" value="ER"/>
</dbReference>
<dbReference type="EMBL" id="JARJCM010000002">
    <property type="protein sequence ID" value="KAJ7047075.1"/>
    <property type="molecule type" value="Genomic_DNA"/>
</dbReference>
<dbReference type="PANTHER" id="PTHR45348:SF2">
    <property type="entry name" value="ZINC-TYPE ALCOHOL DEHYDROGENASE-LIKE PROTEIN C2E1P3.01"/>
    <property type="match status" value="1"/>
</dbReference>
<dbReference type="SUPFAM" id="SSF51735">
    <property type="entry name" value="NAD(P)-binding Rossmann-fold domains"/>
    <property type="match status" value="1"/>
</dbReference>
<protein>
    <submittedName>
        <fullName evidence="2">Chaperonin 10-like protein</fullName>
    </submittedName>
</protein>
<dbReference type="InterPro" id="IPR013154">
    <property type="entry name" value="ADH-like_N"/>
</dbReference>
<evidence type="ECO:0000259" key="1">
    <source>
        <dbReference type="SMART" id="SM00829"/>
    </source>
</evidence>
<sequence>MSQLALVLESAGKQAIRSLPIPEPKAGYIQVRIEAAAFNPMEYKIYDVAHNFIEKYPTVLGVDAAGEVTKLGPGDTKFKVGDRVICLCTPNSPECVGSGERGAFQQYTLADVRFTAKIPANIDYDSAASFPVAANTAAGALYGQLKLTEPWLDGGEGAHNGEKIVILGGSSSVGCYAIQLAVLSGFEVTTTSSPAHFAYLKSLGATAVIDRSASDATEQILAATGAPVKYVVDAISSLSTQLLGVEILQPEGAMALVLNPQAPAQAAADAKEITLSRGQYFSPLFWNSVESYVGRAILRLNRTTVLSGGLEAWEEAFDLHRKGQVSGTKIVMHPLETNLKSGVTSVL</sequence>
<feature type="domain" description="Enoyl reductase (ER)" evidence="1">
    <location>
        <begin position="14"/>
        <end position="332"/>
    </location>
</feature>
<dbReference type="CDD" id="cd08249">
    <property type="entry name" value="enoyl_reductase_like"/>
    <property type="match status" value="1"/>
</dbReference>
<evidence type="ECO:0000313" key="3">
    <source>
        <dbReference type="Proteomes" id="UP001218188"/>
    </source>
</evidence>
<proteinExistence type="predicted"/>
<gene>
    <name evidence="2" type="ORF">C8F04DRAFT_1248108</name>
</gene>
<dbReference type="Pfam" id="PF08240">
    <property type="entry name" value="ADH_N"/>
    <property type="match status" value="1"/>
</dbReference>
<dbReference type="InterPro" id="IPR047122">
    <property type="entry name" value="Trans-enoyl_RdTase-like"/>
</dbReference>
<dbReference type="Pfam" id="PF00107">
    <property type="entry name" value="ADH_zinc_N"/>
    <property type="match status" value="1"/>
</dbReference>
<accession>A0AAD6XGA3</accession>
<reference evidence="2" key="1">
    <citation type="submission" date="2023-03" db="EMBL/GenBank/DDBJ databases">
        <title>Massive genome expansion in bonnet fungi (Mycena s.s.) driven by repeated elements and novel gene families across ecological guilds.</title>
        <authorList>
            <consortium name="Lawrence Berkeley National Laboratory"/>
            <person name="Harder C.B."/>
            <person name="Miyauchi S."/>
            <person name="Viragh M."/>
            <person name="Kuo A."/>
            <person name="Thoen E."/>
            <person name="Andreopoulos B."/>
            <person name="Lu D."/>
            <person name="Skrede I."/>
            <person name="Drula E."/>
            <person name="Henrissat B."/>
            <person name="Morin E."/>
            <person name="Kohler A."/>
            <person name="Barry K."/>
            <person name="LaButti K."/>
            <person name="Morin E."/>
            <person name="Salamov A."/>
            <person name="Lipzen A."/>
            <person name="Mereny Z."/>
            <person name="Hegedus B."/>
            <person name="Baldrian P."/>
            <person name="Stursova M."/>
            <person name="Weitz H."/>
            <person name="Taylor A."/>
            <person name="Grigoriev I.V."/>
            <person name="Nagy L.G."/>
            <person name="Martin F."/>
            <person name="Kauserud H."/>
        </authorList>
    </citation>
    <scope>NUCLEOTIDE SEQUENCE</scope>
    <source>
        <strain evidence="2">CBHHK200</strain>
    </source>
</reference>
<dbReference type="Gene3D" id="3.40.50.720">
    <property type="entry name" value="NAD(P)-binding Rossmann-like Domain"/>
    <property type="match status" value="1"/>
</dbReference>
<evidence type="ECO:0000313" key="2">
    <source>
        <dbReference type="EMBL" id="KAJ7047075.1"/>
    </source>
</evidence>
<organism evidence="2 3">
    <name type="scientific">Mycena alexandri</name>
    <dbReference type="NCBI Taxonomy" id="1745969"/>
    <lineage>
        <taxon>Eukaryota</taxon>
        <taxon>Fungi</taxon>
        <taxon>Dikarya</taxon>
        <taxon>Basidiomycota</taxon>
        <taxon>Agaricomycotina</taxon>
        <taxon>Agaricomycetes</taxon>
        <taxon>Agaricomycetidae</taxon>
        <taxon>Agaricales</taxon>
        <taxon>Marasmiineae</taxon>
        <taxon>Mycenaceae</taxon>
        <taxon>Mycena</taxon>
    </lineage>
</organism>
<comment type="caution">
    <text evidence="2">The sequence shown here is derived from an EMBL/GenBank/DDBJ whole genome shotgun (WGS) entry which is preliminary data.</text>
</comment>
<dbReference type="GO" id="GO:0016651">
    <property type="term" value="F:oxidoreductase activity, acting on NAD(P)H"/>
    <property type="evidence" value="ECO:0007669"/>
    <property type="project" value="InterPro"/>
</dbReference>
<dbReference type="InterPro" id="IPR011032">
    <property type="entry name" value="GroES-like_sf"/>
</dbReference>
<dbReference type="PANTHER" id="PTHR45348">
    <property type="entry name" value="HYPOTHETICAL OXIDOREDUCTASE (EUROFUNG)"/>
    <property type="match status" value="1"/>
</dbReference>
<dbReference type="AlphaFoldDB" id="A0AAD6XGA3"/>
<dbReference type="Gene3D" id="3.90.180.10">
    <property type="entry name" value="Medium-chain alcohol dehydrogenases, catalytic domain"/>
    <property type="match status" value="1"/>
</dbReference>
<name>A0AAD6XGA3_9AGAR</name>
<dbReference type="InterPro" id="IPR013149">
    <property type="entry name" value="ADH-like_C"/>
</dbReference>
<dbReference type="SMART" id="SM00829">
    <property type="entry name" value="PKS_ER"/>
    <property type="match status" value="1"/>
</dbReference>